<evidence type="ECO:0000256" key="1">
    <source>
        <dbReference type="SAM" id="Phobius"/>
    </source>
</evidence>
<keyword evidence="1" id="KW-0472">Membrane</keyword>
<keyword evidence="1" id="KW-0812">Transmembrane</keyword>
<evidence type="ECO:0000313" key="2">
    <source>
        <dbReference type="EMBL" id="RUM95828.1"/>
    </source>
</evidence>
<dbReference type="OrthoDB" id="8061831at2"/>
<gene>
    <name evidence="2" type="ORF">EET67_21300</name>
</gene>
<organism evidence="2 3">
    <name type="scientific">Borborobacter arsenicus</name>
    <dbReference type="NCBI Taxonomy" id="1851146"/>
    <lineage>
        <taxon>Bacteria</taxon>
        <taxon>Pseudomonadati</taxon>
        <taxon>Pseudomonadota</taxon>
        <taxon>Alphaproteobacteria</taxon>
        <taxon>Hyphomicrobiales</taxon>
        <taxon>Phyllobacteriaceae</taxon>
        <taxon>Borborobacter</taxon>
    </lineage>
</organism>
<dbReference type="RefSeq" id="WP_128625501.1">
    <property type="nucleotide sequence ID" value="NZ_ML133514.1"/>
</dbReference>
<keyword evidence="1" id="KW-1133">Transmembrane helix</keyword>
<evidence type="ECO:0008006" key="4">
    <source>
        <dbReference type="Google" id="ProtNLM"/>
    </source>
</evidence>
<reference evidence="2 3" key="1">
    <citation type="submission" date="2018-11" db="EMBL/GenBank/DDBJ databases">
        <title>Pseudaminobacter arsenicus sp. nov., an arsenic-resistant bacterium isolated from arsenic-rich aquifers.</title>
        <authorList>
            <person name="Mu Y."/>
        </authorList>
    </citation>
    <scope>NUCLEOTIDE SEQUENCE [LARGE SCALE GENOMIC DNA]</scope>
    <source>
        <strain evidence="2 3">CB3</strain>
    </source>
</reference>
<dbReference type="Proteomes" id="UP000281647">
    <property type="component" value="Unassembled WGS sequence"/>
</dbReference>
<comment type="caution">
    <text evidence="2">The sequence shown here is derived from an EMBL/GenBank/DDBJ whole genome shotgun (WGS) entry which is preliminary data.</text>
</comment>
<keyword evidence="3" id="KW-1185">Reference proteome</keyword>
<evidence type="ECO:0000313" key="3">
    <source>
        <dbReference type="Proteomes" id="UP000281647"/>
    </source>
</evidence>
<dbReference type="AlphaFoldDB" id="A0A432V161"/>
<sequence>MLWLIWSMSLLLSAVSLAVMLFLILRRVLRQRRSRVDTEARRSVLKALIAFSQHRNREDLRPILLSVPVHVALEASFEFLSLLRGEEFKEVVATLLECGLHNHAGAQLERGNEAERIHAAEMLAAFGSAMVSMTMESGPRIFA</sequence>
<name>A0A432V161_9HYPH</name>
<dbReference type="EMBL" id="RKST01000030">
    <property type="protein sequence ID" value="RUM95828.1"/>
    <property type="molecule type" value="Genomic_DNA"/>
</dbReference>
<accession>A0A432V161</accession>
<feature type="transmembrane region" description="Helical" evidence="1">
    <location>
        <begin position="6"/>
        <end position="25"/>
    </location>
</feature>
<proteinExistence type="predicted"/>
<protein>
    <recommendedName>
        <fullName evidence="4">HEAT repeat domain-containing protein</fullName>
    </recommendedName>
</protein>